<dbReference type="Proteomes" id="UP000027986">
    <property type="component" value="Chromosome"/>
</dbReference>
<dbReference type="EMBL" id="CP008889">
    <property type="protein sequence ID" value="AIF40070.1"/>
    <property type="molecule type" value="Genomic_DNA"/>
</dbReference>
<dbReference type="GO" id="GO:0062054">
    <property type="term" value="F:fluoride channel activity"/>
    <property type="evidence" value="ECO:0007669"/>
    <property type="project" value="UniProtKB-UniRule"/>
</dbReference>
<dbReference type="AlphaFoldDB" id="A0A075JEE8"/>
<dbReference type="GO" id="GO:0005886">
    <property type="term" value="C:plasma membrane"/>
    <property type="evidence" value="ECO:0007669"/>
    <property type="project" value="UniProtKB-SubCell"/>
</dbReference>
<evidence type="ECO:0000256" key="3">
    <source>
        <dbReference type="ARBA" id="ARBA00022692"/>
    </source>
</evidence>
<comment type="similarity">
    <text evidence="7 10">Belongs to the fluoride channel Fluc/FEX (TC 1.A.43) family.</text>
</comment>
<dbReference type="GO" id="GO:0046872">
    <property type="term" value="F:metal ion binding"/>
    <property type="evidence" value="ECO:0007669"/>
    <property type="project" value="UniProtKB-KW"/>
</dbReference>
<evidence type="ECO:0000313" key="11">
    <source>
        <dbReference type="EMBL" id="AIF40070.1"/>
    </source>
</evidence>
<dbReference type="Pfam" id="PF02537">
    <property type="entry name" value="CRCB"/>
    <property type="match status" value="1"/>
</dbReference>
<comment type="activity regulation">
    <text evidence="10">Na(+) is not transported, but it plays an essential structural role and its presence is essential for fluoride channel function.</text>
</comment>
<keyword evidence="6 10" id="KW-0407">Ion channel</keyword>
<dbReference type="PANTHER" id="PTHR28259">
    <property type="entry name" value="FLUORIDE EXPORT PROTEIN 1-RELATED"/>
    <property type="match status" value="1"/>
</dbReference>
<evidence type="ECO:0000256" key="2">
    <source>
        <dbReference type="ARBA" id="ARBA00022475"/>
    </source>
</evidence>
<evidence type="ECO:0000256" key="7">
    <source>
        <dbReference type="ARBA" id="ARBA00035120"/>
    </source>
</evidence>
<feature type="transmembrane region" description="Helical" evidence="10">
    <location>
        <begin position="27"/>
        <end position="48"/>
    </location>
</feature>
<dbReference type="GO" id="GO:0140114">
    <property type="term" value="P:cellular detoxification of fluoride"/>
    <property type="evidence" value="ECO:0007669"/>
    <property type="project" value="UniProtKB-UniRule"/>
</dbReference>
<dbReference type="HAMAP" id="MF_00454">
    <property type="entry name" value="FluC"/>
    <property type="match status" value="1"/>
</dbReference>
<dbReference type="HOGENOM" id="CLU_114342_1_1_11"/>
<keyword evidence="4 10" id="KW-1133">Transmembrane helix</keyword>
<evidence type="ECO:0000256" key="1">
    <source>
        <dbReference type="ARBA" id="ARBA00004651"/>
    </source>
</evidence>
<organism evidence="11 12">
    <name type="scientific">Dermacoccus nishinomiyaensis</name>
    <dbReference type="NCBI Taxonomy" id="1274"/>
    <lineage>
        <taxon>Bacteria</taxon>
        <taxon>Bacillati</taxon>
        <taxon>Actinomycetota</taxon>
        <taxon>Actinomycetes</taxon>
        <taxon>Micrococcales</taxon>
        <taxon>Dermacoccaceae</taxon>
        <taxon>Dermacoccus</taxon>
    </lineage>
</organism>
<keyword evidence="10" id="KW-0813">Transport</keyword>
<keyword evidence="12" id="KW-1185">Reference proteome</keyword>
<feature type="binding site" evidence="10">
    <location>
        <position position="66"/>
    </location>
    <ligand>
        <name>Na(+)</name>
        <dbReference type="ChEBI" id="CHEBI:29101"/>
        <note>structural</note>
    </ligand>
</feature>
<keyword evidence="5 10" id="KW-0472">Membrane</keyword>
<evidence type="ECO:0000256" key="9">
    <source>
        <dbReference type="ARBA" id="ARBA00049940"/>
    </source>
</evidence>
<keyword evidence="2 10" id="KW-1003">Cell membrane</keyword>
<proteinExistence type="inferred from homology"/>
<feature type="binding site" evidence="10">
    <location>
        <position position="69"/>
    </location>
    <ligand>
        <name>Na(+)</name>
        <dbReference type="ChEBI" id="CHEBI:29101"/>
        <note>structural</note>
    </ligand>
</feature>
<gene>
    <name evidence="10" type="primary">fluC</name>
    <name evidence="10" type="synonym">crcB</name>
    <name evidence="11" type="ORF">HX89_02840</name>
</gene>
<evidence type="ECO:0000313" key="12">
    <source>
        <dbReference type="Proteomes" id="UP000027986"/>
    </source>
</evidence>
<dbReference type="OrthoDB" id="5148600at2"/>
<feature type="transmembrane region" description="Helical" evidence="10">
    <location>
        <begin position="94"/>
        <end position="112"/>
    </location>
</feature>
<accession>A0A075JEE8</accession>
<evidence type="ECO:0000256" key="5">
    <source>
        <dbReference type="ARBA" id="ARBA00023136"/>
    </source>
</evidence>
<reference evidence="11 12" key="1">
    <citation type="submission" date="2014-07" db="EMBL/GenBank/DDBJ databases">
        <title>Genome Sequencing of Dermacoccus nishinomiyaensis.</title>
        <authorList>
            <person name="Hong K.W."/>
            <person name="Chan K.G."/>
        </authorList>
    </citation>
    <scope>NUCLEOTIDE SEQUENCE [LARGE SCALE GENOMIC DNA]</scope>
    <source>
        <strain evidence="11 12">M25</strain>
    </source>
</reference>
<name>A0A075JEE8_9MICO</name>
<keyword evidence="10" id="KW-0406">Ion transport</keyword>
<dbReference type="InterPro" id="IPR003691">
    <property type="entry name" value="FluC"/>
</dbReference>
<dbReference type="PANTHER" id="PTHR28259:SF1">
    <property type="entry name" value="FLUORIDE EXPORT PROTEIN 1-RELATED"/>
    <property type="match status" value="1"/>
</dbReference>
<evidence type="ECO:0000256" key="8">
    <source>
        <dbReference type="ARBA" id="ARBA00035585"/>
    </source>
</evidence>
<evidence type="ECO:0000256" key="6">
    <source>
        <dbReference type="ARBA" id="ARBA00023303"/>
    </source>
</evidence>
<dbReference type="KEGG" id="dni:HX89_02840"/>
<comment type="function">
    <text evidence="9 10">Fluoride-specific ion channel. Important for reducing fluoride concentration in the cell, thus reducing its toxicity.</text>
</comment>
<keyword evidence="10" id="KW-0479">Metal-binding</keyword>
<comment type="subcellular location">
    <subcellularLocation>
        <location evidence="1 10">Cell membrane</location>
        <topology evidence="1 10">Multi-pass membrane protein</topology>
    </subcellularLocation>
</comment>
<evidence type="ECO:0000256" key="4">
    <source>
        <dbReference type="ARBA" id="ARBA00022989"/>
    </source>
</evidence>
<protein>
    <recommendedName>
        <fullName evidence="10">Fluoride-specific ion channel FluC</fullName>
    </recommendedName>
</protein>
<keyword evidence="3 10" id="KW-0812">Transmembrane</keyword>
<dbReference type="eggNOG" id="COG0239">
    <property type="taxonomic scope" value="Bacteria"/>
</dbReference>
<keyword evidence="10" id="KW-0915">Sodium</keyword>
<evidence type="ECO:0000256" key="10">
    <source>
        <dbReference type="HAMAP-Rule" id="MF_00454"/>
    </source>
</evidence>
<comment type="catalytic activity">
    <reaction evidence="8">
        <text>fluoride(in) = fluoride(out)</text>
        <dbReference type="Rhea" id="RHEA:76159"/>
        <dbReference type="ChEBI" id="CHEBI:17051"/>
    </reaction>
    <physiologicalReaction direction="left-to-right" evidence="8">
        <dbReference type="Rhea" id="RHEA:76160"/>
    </physiologicalReaction>
</comment>
<feature type="transmembrane region" description="Helical" evidence="10">
    <location>
        <begin position="55"/>
        <end position="74"/>
    </location>
</feature>
<sequence length="117" mass="11536">MVALVALGGAAGAMARAGVAAAMHAPWATLTVNLVGAFVLGGLLEFFTRAGDRPAWRLLLGTGFCGAFTTYSTFAREVAERSAGSGVGLAAAEVALGLAAAAAGAVVTARWAPRSSA</sequence>